<protein>
    <submittedName>
        <fullName evidence="2">Uncharacterized protein</fullName>
    </submittedName>
</protein>
<feature type="compositionally biased region" description="Basic and acidic residues" evidence="1">
    <location>
        <begin position="256"/>
        <end position="272"/>
    </location>
</feature>
<feature type="compositionally biased region" description="Basic residues" evidence="1">
    <location>
        <begin position="301"/>
        <end position="310"/>
    </location>
</feature>
<evidence type="ECO:0000313" key="3">
    <source>
        <dbReference type="Proteomes" id="UP000070444"/>
    </source>
</evidence>
<dbReference type="AlphaFoldDB" id="A0A137PAE9"/>
<proteinExistence type="predicted"/>
<sequence>MDSDEELFVENKTRLRSSFEQLILKYSNVSSQEIEEYDLNTGEGYIIPNPLDPSLRNISHNDENLWKFPDFKDFIPEQSQAEDEEVNYVSASNSENEDSISDNNSESDISSGEDEESNSEEETFSSEAELSDSENIETILDSQPFEEKLNSKTNFSTGHNEAKSVSLKDKEDPSYISKLEVNLLASEDLESDFDKEFPSPDVKLSDSDYPEDQVNSIHCKNSESSSDEKDTPSSTQGDKSESDVRNSSNENNTIKISDKDCSKNLSLSERHLPNSQILIESTEKSGLNDDNNLEIDEKPVSVKRRSKKISSKSISKVDKLVDNKSVKKAVTIKAGPKGKSRGVNIATVEPISSKSNSKVDKVDDNSESKACDGIKCEKMFCLMCDSLNS</sequence>
<evidence type="ECO:0000313" key="2">
    <source>
        <dbReference type="EMBL" id="KXN71980.1"/>
    </source>
</evidence>
<dbReference type="EMBL" id="KQ964463">
    <property type="protein sequence ID" value="KXN71980.1"/>
    <property type="molecule type" value="Genomic_DNA"/>
</dbReference>
<accession>A0A137PAE9</accession>
<keyword evidence="3" id="KW-1185">Reference proteome</keyword>
<feature type="compositionally biased region" description="Polar residues" evidence="1">
    <location>
        <begin position="245"/>
        <end position="255"/>
    </location>
</feature>
<feature type="compositionally biased region" description="Basic and acidic residues" evidence="1">
    <location>
        <begin position="160"/>
        <end position="173"/>
    </location>
</feature>
<name>A0A137PAE9_CONC2</name>
<reference evidence="2 3" key="1">
    <citation type="journal article" date="2015" name="Genome Biol. Evol.">
        <title>Phylogenomic analyses indicate that early fungi evolved digesting cell walls of algal ancestors of land plants.</title>
        <authorList>
            <person name="Chang Y."/>
            <person name="Wang S."/>
            <person name="Sekimoto S."/>
            <person name="Aerts A.L."/>
            <person name="Choi C."/>
            <person name="Clum A."/>
            <person name="LaButti K.M."/>
            <person name="Lindquist E.A."/>
            <person name="Yee Ngan C."/>
            <person name="Ohm R.A."/>
            <person name="Salamov A.A."/>
            <person name="Grigoriev I.V."/>
            <person name="Spatafora J.W."/>
            <person name="Berbee M.L."/>
        </authorList>
    </citation>
    <scope>NUCLEOTIDE SEQUENCE [LARGE SCALE GENOMIC DNA]</scope>
    <source>
        <strain evidence="2 3">NRRL 28638</strain>
    </source>
</reference>
<feature type="compositionally biased region" description="Polar residues" evidence="1">
    <location>
        <begin position="213"/>
        <end position="224"/>
    </location>
</feature>
<feature type="compositionally biased region" description="Basic and acidic residues" evidence="1">
    <location>
        <begin position="192"/>
        <end position="206"/>
    </location>
</feature>
<feature type="region of interest" description="Disordered" evidence="1">
    <location>
        <begin position="190"/>
        <end position="313"/>
    </location>
</feature>
<gene>
    <name evidence="2" type="ORF">CONCODRAFT_69440</name>
</gene>
<feature type="compositionally biased region" description="Low complexity" evidence="1">
    <location>
        <begin position="101"/>
        <end position="110"/>
    </location>
</feature>
<organism evidence="2 3">
    <name type="scientific">Conidiobolus coronatus (strain ATCC 28846 / CBS 209.66 / NRRL 28638)</name>
    <name type="common">Delacroixia coronata</name>
    <dbReference type="NCBI Taxonomy" id="796925"/>
    <lineage>
        <taxon>Eukaryota</taxon>
        <taxon>Fungi</taxon>
        <taxon>Fungi incertae sedis</taxon>
        <taxon>Zoopagomycota</taxon>
        <taxon>Entomophthoromycotina</taxon>
        <taxon>Entomophthoromycetes</taxon>
        <taxon>Entomophthorales</taxon>
        <taxon>Ancylistaceae</taxon>
        <taxon>Conidiobolus</taxon>
    </lineage>
</organism>
<dbReference type="Proteomes" id="UP000070444">
    <property type="component" value="Unassembled WGS sequence"/>
</dbReference>
<feature type="region of interest" description="Disordered" evidence="1">
    <location>
        <begin position="76"/>
        <end position="175"/>
    </location>
</feature>
<evidence type="ECO:0000256" key="1">
    <source>
        <dbReference type="SAM" id="MobiDB-lite"/>
    </source>
</evidence>
<feature type="compositionally biased region" description="Acidic residues" evidence="1">
    <location>
        <begin position="111"/>
        <end position="135"/>
    </location>
</feature>